<reference evidence="1 2" key="1">
    <citation type="journal article" date="2017" name="Genome Announc.">
        <title>Draft Genome Sequences of Four Alkaliphilic Bacteria Belonging to the Anaerobacillus Genus.</title>
        <authorList>
            <person name="Bassil N.M."/>
            <person name="Lloyd J.R."/>
        </authorList>
    </citation>
    <scope>NUCLEOTIDE SEQUENCE [LARGE SCALE GENOMIC DNA]</scope>
    <source>
        <strain evidence="1 2">NB2006</strain>
    </source>
</reference>
<dbReference type="RefSeq" id="WP_159432572.1">
    <property type="nucleotide sequence ID" value="NZ_CP063356.2"/>
</dbReference>
<sequence length="47" mass="5541">MGSKFYEHDVPELTKEMKLLNRNLDRIATALEKQSEQEESENAKNFK</sequence>
<dbReference type="AlphaFoldDB" id="A0A7S7LAV3"/>
<name>A0A7S7LAV3_9BACI</name>
<accession>A0A7S7LAV3</accession>
<evidence type="ECO:0000313" key="1">
    <source>
        <dbReference type="EMBL" id="QOY37673.1"/>
    </source>
</evidence>
<dbReference type="Proteomes" id="UP000180175">
    <property type="component" value="Chromosome"/>
</dbReference>
<evidence type="ECO:0000313" key="2">
    <source>
        <dbReference type="Proteomes" id="UP000180175"/>
    </source>
</evidence>
<protein>
    <submittedName>
        <fullName evidence="1">Uncharacterized protein</fullName>
    </submittedName>
</protein>
<gene>
    <name evidence="1" type="ORF">AWH56_008870</name>
</gene>
<organism evidence="1 2">
    <name type="scientific">Anaerobacillus isosaccharinicus</name>
    <dbReference type="NCBI Taxonomy" id="1532552"/>
    <lineage>
        <taxon>Bacteria</taxon>
        <taxon>Bacillati</taxon>
        <taxon>Bacillota</taxon>
        <taxon>Bacilli</taxon>
        <taxon>Bacillales</taxon>
        <taxon>Bacillaceae</taxon>
        <taxon>Anaerobacillus</taxon>
    </lineage>
</organism>
<dbReference type="KEGG" id="aia:AWH56_008870"/>
<dbReference type="EMBL" id="CP063356">
    <property type="protein sequence ID" value="QOY37673.1"/>
    <property type="molecule type" value="Genomic_DNA"/>
</dbReference>
<proteinExistence type="predicted"/>
<keyword evidence="2" id="KW-1185">Reference proteome</keyword>
<reference evidence="1 2" key="2">
    <citation type="journal article" date="2019" name="Int. J. Syst. Evol. Microbiol.">
        <title>Anaerobacillus isosaccharinicus sp. nov., an alkaliphilic bacterium which degrades isosaccharinic acid.</title>
        <authorList>
            <person name="Bassil N.M."/>
            <person name="Lloyd J.R."/>
        </authorList>
    </citation>
    <scope>NUCLEOTIDE SEQUENCE [LARGE SCALE GENOMIC DNA]</scope>
    <source>
        <strain evidence="1 2">NB2006</strain>
    </source>
</reference>